<evidence type="ECO:0000313" key="2">
    <source>
        <dbReference type="EMBL" id="CDS87834.1"/>
    </source>
</evidence>
<sequence>MNYDNLVDLITEEIYKKINSNEIKISNKPKAVIVFEQDNNKFNLLKDEFEIVEFDKSIRECEIVIVSRLCMRGLSNIALGNSTSDEERFILKMIMKGKKVYVLDEGIEYKKYKDTAPKALYKKFMSFEDEICKFGVEIVKDLNVITKNKLNIKKELESTRGSKKEDTKVLDKDVLNLTSVESVKIDNEFSLDLRNKKLISEADLRKPTINGVKNILVNKKSIITPLAVDFMRIHHLKLKKV</sequence>
<accession>A0A069ALL5</accession>
<reference evidence="3" key="1">
    <citation type="submission" date="2014-07" db="EMBL/GenBank/DDBJ databases">
        <authorList>
            <person name="Monot Marc"/>
        </authorList>
    </citation>
    <scope>NUCLEOTIDE SEQUENCE</scope>
    <source>
        <strain evidence="3">7032989</strain>
        <strain evidence="1">7032994</strain>
    </source>
</reference>
<dbReference type="InterPro" id="IPR013372">
    <property type="entry name" value="Eut_put"/>
</dbReference>
<dbReference type="EMBL" id="LK932401">
    <property type="protein sequence ID" value="CDS87148.1"/>
    <property type="molecule type" value="Genomic_DNA"/>
</dbReference>
<dbReference type="AlphaFoldDB" id="A0A069ALL5"/>
<gene>
    <name evidence="3" type="ORF">BN1095_310077</name>
    <name evidence="2" type="ORF">BN1096_630057</name>
    <name evidence="1" type="ORF">BN1097_620055</name>
</gene>
<protein>
    <submittedName>
        <fullName evidence="3">Putative ethanolamine utilization protein</fullName>
    </submittedName>
</protein>
<dbReference type="NCBIfam" id="TIGR02536">
    <property type="entry name" value="eut_hyp"/>
    <property type="match status" value="1"/>
</dbReference>
<dbReference type="EMBL" id="LK932972">
    <property type="protein sequence ID" value="CDT10309.1"/>
    <property type="molecule type" value="Genomic_DNA"/>
</dbReference>
<dbReference type="EMBL" id="LK932517">
    <property type="protein sequence ID" value="CDS87834.1"/>
    <property type="molecule type" value="Genomic_DNA"/>
</dbReference>
<dbReference type="RefSeq" id="WP_021366756.1">
    <property type="nucleotide sequence ID" value="NZ_BBYB01000003.1"/>
</dbReference>
<name>A0A069ALL5_CLODI</name>
<dbReference type="PIRSF" id="PIRSF034981">
    <property type="entry name" value="Eut_put"/>
    <property type="match status" value="1"/>
</dbReference>
<evidence type="ECO:0000313" key="1">
    <source>
        <dbReference type="EMBL" id="CDS87148.1"/>
    </source>
</evidence>
<proteinExistence type="predicted"/>
<organism evidence="3">
    <name type="scientific">Clostridioides difficile</name>
    <name type="common">Peptoclostridium difficile</name>
    <dbReference type="NCBI Taxonomy" id="1496"/>
    <lineage>
        <taxon>Bacteria</taxon>
        <taxon>Bacillati</taxon>
        <taxon>Bacillota</taxon>
        <taxon>Clostridia</taxon>
        <taxon>Peptostreptococcales</taxon>
        <taxon>Peptostreptococcaceae</taxon>
        <taxon>Clostridioides</taxon>
    </lineage>
</organism>
<evidence type="ECO:0000313" key="3">
    <source>
        <dbReference type="EMBL" id="CDT10309.1"/>
    </source>
</evidence>